<dbReference type="EMBL" id="FPIZ01000011">
    <property type="protein sequence ID" value="SFW69239.1"/>
    <property type="molecule type" value="Genomic_DNA"/>
</dbReference>
<evidence type="ECO:0000313" key="6">
    <source>
        <dbReference type="Proteomes" id="UP000183788"/>
    </source>
</evidence>
<dbReference type="STRING" id="1004.SAMN05661012_03565"/>
<reference evidence="4 6" key="1">
    <citation type="submission" date="2016-11" db="EMBL/GenBank/DDBJ databases">
        <authorList>
            <person name="Jaros S."/>
            <person name="Januszkiewicz K."/>
            <person name="Wedrychowicz H."/>
        </authorList>
    </citation>
    <scope>NUCLEOTIDE SEQUENCE [LARGE SCALE GENOMIC DNA]</scope>
    <source>
        <strain evidence="4 6">DSM 784</strain>
    </source>
</reference>
<dbReference type="Pfam" id="PF13435">
    <property type="entry name" value="Cytochrome_C554"/>
    <property type="match status" value="1"/>
</dbReference>
<dbReference type="Gene3D" id="1.10.1130.10">
    <property type="entry name" value="Flavocytochrome C3, Chain A"/>
    <property type="match status" value="1"/>
</dbReference>
<evidence type="ECO:0000259" key="3">
    <source>
        <dbReference type="Pfam" id="PF13435"/>
    </source>
</evidence>
<feature type="signal peptide" evidence="2">
    <location>
        <begin position="1"/>
        <end position="24"/>
    </location>
</feature>
<organism evidence="4 6">
    <name type="scientific">Chitinophaga sancti</name>
    <dbReference type="NCBI Taxonomy" id="1004"/>
    <lineage>
        <taxon>Bacteria</taxon>
        <taxon>Pseudomonadati</taxon>
        <taxon>Bacteroidota</taxon>
        <taxon>Chitinophagia</taxon>
        <taxon>Chitinophagales</taxon>
        <taxon>Chitinophagaceae</taxon>
        <taxon>Chitinophaga</taxon>
    </lineage>
</organism>
<feature type="domain" description="Cytochrome c-552/4" evidence="3">
    <location>
        <begin position="145"/>
        <end position="193"/>
    </location>
</feature>
<dbReference type="AlphaFoldDB" id="A0A1K1RAR2"/>
<evidence type="ECO:0000313" key="5">
    <source>
        <dbReference type="EMBL" id="WQG88817.1"/>
    </source>
</evidence>
<dbReference type="Proteomes" id="UP000183788">
    <property type="component" value="Unassembled WGS sequence"/>
</dbReference>
<dbReference type="EMBL" id="CP140154">
    <property type="protein sequence ID" value="WQG88817.1"/>
    <property type="molecule type" value="Genomic_DNA"/>
</dbReference>
<dbReference type="Proteomes" id="UP001326715">
    <property type="component" value="Chromosome"/>
</dbReference>
<dbReference type="InterPro" id="IPR023155">
    <property type="entry name" value="Cyt_c-552/4"/>
</dbReference>
<evidence type="ECO:0000313" key="4">
    <source>
        <dbReference type="EMBL" id="SFW69239.1"/>
    </source>
</evidence>
<evidence type="ECO:0000256" key="1">
    <source>
        <dbReference type="ARBA" id="ARBA00022729"/>
    </source>
</evidence>
<sequence>MNKRMLWVASGIISLIVLLSQCITQPPQDLRGPAYAGANTCISCHQNIYNHYAQTTHFKTSSTKILGTFPGTFTYDDSTRVEMLETDSGRVQGGHLFHLSVGSGRHAQTYLYWNNENYYQLPVSYYVSAGHWANSPGFPTSHPKFDRQIPSTCFGCHSSAVGIKSVTMKGRGINETFEKGKIIYGIDCERCHGPAAEHVAYHAAHPEEKQAMHITAVRSLDNQQQLDMCALCHSGLKTPQKGLFEYKPGDAYNDYFFPDISGPSKPSQLDIHGTQYQLFTASRCFKQSRQMNCTSCHDPHQDEANNLVAFSKKCMQCHTQQPSPACKFDKMAVLNCVDCHMPKLPSSKIVLSGAYYLRTHLIGIYKQ</sequence>
<dbReference type="RefSeq" id="WP_083571586.1">
    <property type="nucleotide sequence ID" value="NZ_CP139972.1"/>
</dbReference>
<dbReference type="PANTHER" id="PTHR35038">
    <property type="entry name" value="DISSIMILATORY SULFITE REDUCTASE SIRA"/>
    <property type="match status" value="1"/>
</dbReference>
<accession>A0A1K1RAR2</accession>
<evidence type="ECO:0000313" key="7">
    <source>
        <dbReference type="Proteomes" id="UP001326715"/>
    </source>
</evidence>
<gene>
    <name evidence="4" type="ORF">SAMN05661012_03565</name>
    <name evidence="5" type="ORF">SR876_28210</name>
</gene>
<proteinExistence type="predicted"/>
<name>A0A1K1RAR2_9BACT</name>
<evidence type="ECO:0000256" key="2">
    <source>
        <dbReference type="SAM" id="SignalP"/>
    </source>
</evidence>
<dbReference type="Gene3D" id="3.90.10.10">
    <property type="entry name" value="Cytochrome C3"/>
    <property type="match status" value="1"/>
</dbReference>
<keyword evidence="1 2" id="KW-0732">Signal</keyword>
<keyword evidence="7" id="KW-1185">Reference proteome</keyword>
<dbReference type="InterPro" id="IPR036280">
    <property type="entry name" value="Multihaem_cyt_sf"/>
</dbReference>
<protein>
    <submittedName>
        <fullName evidence="5">Cytochrome c3 family protein</fullName>
    </submittedName>
    <submittedName>
        <fullName evidence="4">Doubled CXXCH domain-containing protein</fullName>
    </submittedName>
</protein>
<reference evidence="5 7" key="2">
    <citation type="submission" date="2023-11" db="EMBL/GenBank/DDBJ databases">
        <title>MicrobeMod: A computational toolkit for identifying prokaryotic methylation and restriction-modification with nanopore sequencing.</title>
        <authorList>
            <person name="Crits-Christoph A."/>
            <person name="Kang S.C."/>
            <person name="Lee H."/>
            <person name="Ostrov N."/>
        </authorList>
    </citation>
    <scope>NUCLEOTIDE SEQUENCE [LARGE SCALE GENOMIC DNA]</scope>
    <source>
        <strain evidence="5 7">ATCC 23090</strain>
    </source>
</reference>
<dbReference type="InterPro" id="IPR051829">
    <property type="entry name" value="Multiheme_Cytochr_ET"/>
</dbReference>
<dbReference type="OrthoDB" id="9814800at2"/>
<dbReference type="SUPFAM" id="SSF48695">
    <property type="entry name" value="Multiheme cytochromes"/>
    <property type="match status" value="1"/>
</dbReference>
<dbReference type="PANTHER" id="PTHR35038:SF8">
    <property type="entry name" value="C-TYPE POLYHEME CYTOCHROME OMCC"/>
    <property type="match status" value="1"/>
</dbReference>
<feature type="chain" id="PRO_5012136974" evidence="2">
    <location>
        <begin position="25"/>
        <end position="367"/>
    </location>
</feature>